<dbReference type="AlphaFoldDB" id="A0AAV4UYQ5"/>
<name>A0AAV4UYQ5_9ARAC</name>
<feature type="non-terminal residue" evidence="1">
    <location>
        <position position="37"/>
    </location>
</feature>
<organism evidence="1 2">
    <name type="scientific">Caerostris darwini</name>
    <dbReference type="NCBI Taxonomy" id="1538125"/>
    <lineage>
        <taxon>Eukaryota</taxon>
        <taxon>Metazoa</taxon>
        <taxon>Ecdysozoa</taxon>
        <taxon>Arthropoda</taxon>
        <taxon>Chelicerata</taxon>
        <taxon>Arachnida</taxon>
        <taxon>Araneae</taxon>
        <taxon>Araneomorphae</taxon>
        <taxon>Entelegynae</taxon>
        <taxon>Araneoidea</taxon>
        <taxon>Araneidae</taxon>
        <taxon>Caerostris</taxon>
    </lineage>
</organism>
<evidence type="ECO:0000313" key="1">
    <source>
        <dbReference type="EMBL" id="GIY62748.1"/>
    </source>
</evidence>
<proteinExistence type="predicted"/>
<keyword evidence="2" id="KW-1185">Reference proteome</keyword>
<dbReference type="Proteomes" id="UP001054837">
    <property type="component" value="Unassembled WGS sequence"/>
</dbReference>
<sequence length="37" mass="4277">MDEEYDVKSKADDFNVNLKVRGNEFSPLIGLGFFHPF</sequence>
<accession>A0AAV4UYQ5</accession>
<comment type="caution">
    <text evidence="1">The sequence shown here is derived from an EMBL/GenBank/DDBJ whole genome shotgun (WGS) entry which is preliminary data.</text>
</comment>
<evidence type="ECO:0000313" key="2">
    <source>
        <dbReference type="Proteomes" id="UP001054837"/>
    </source>
</evidence>
<reference evidence="1 2" key="1">
    <citation type="submission" date="2021-06" db="EMBL/GenBank/DDBJ databases">
        <title>Caerostris darwini draft genome.</title>
        <authorList>
            <person name="Kono N."/>
            <person name="Arakawa K."/>
        </authorList>
    </citation>
    <scope>NUCLEOTIDE SEQUENCE [LARGE SCALE GENOMIC DNA]</scope>
</reference>
<dbReference type="EMBL" id="BPLQ01012120">
    <property type="protein sequence ID" value="GIY62748.1"/>
    <property type="molecule type" value="Genomic_DNA"/>
</dbReference>
<gene>
    <name evidence="1" type="ORF">CDAR_128171</name>
</gene>
<protein>
    <submittedName>
        <fullName evidence="1">Uncharacterized protein</fullName>
    </submittedName>
</protein>